<dbReference type="AlphaFoldDB" id="A0A401V4M2"/>
<evidence type="ECO:0000256" key="1">
    <source>
        <dbReference type="SAM" id="MobiDB-lite"/>
    </source>
</evidence>
<dbReference type="Proteomes" id="UP000288246">
    <property type="component" value="Unassembled WGS sequence"/>
</dbReference>
<gene>
    <name evidence="2" type="ORF">CTKZ_34420</name>
</gene>
<dbReference type="CDD" id="cd17511">
    <property type="entry name" value="YbjN_AmyR-like"/>
    <property type="match status" value="1"/>
</dbReference>
<dbReference type="InterPro" id="IPR019660">
    <property type="entry name" value="Put_sensory_transdc_reg_YbjN"/>
</dbReference>
<sequence>MSGPGWLLRVLGGLPKPTKRPSADDEPPRPLARDRIGDYLLGRGYRFVVDEDGDLTGTWDGSRFWFLMLGEHQEILQVRGRWHRTFALEQRAAVGLAVNDWNRERIWPKAYLREEDGVIALYSEVSADFEPGVTDLQLAQLVACGLGTGVQMFAALEGLLPRDDAPPPDLPDN</sequence>
<comment type="caution">
    <text evidence="2">The sequence shown here is derived from an EMBL/GenBank/DDBJ whole genome shotgun (WGS) entry which is preliminary data.</text>
</comment>
<dbReference type="EMBL" id="BHYL01000365">
    <property type="protein sequence ID" value="GCD21880.1"/>
    <property type="molecule type" value="Genomic_DNA"/>
</dbReference>
<name>A0A401V4M2_9CELL</name>
<protein>
    <recommendedName>
        <fullName evidence="4">YbjN domain-containing protein</fullName>
    </recommendedName>
</protein>
<dbReference type="OrthoDB" id="3256964at2"/>
<feature type="compositionally biased region" description="Basic and acidic residues" evidence="1">
    <location>
        <begin position="21"/>
        <end position="31"/>
    </location>
</feature>
<proteinExistence type="predicted"/>
<keyword evidence="3" id="KW-1185">Reference proteome</keyword>
<feature type="region of interest" description="Disordered" evidence="1">
    <location>
        <begin position="12"/>
        <end position="31"/>
    </location>
</feature>
<evidence type="ECO:0008006" key="4">
    <source>
        <dbReference type="Google" id="ProtNLM"/>
    </source>
</evidence>
<evidence type="ECO:0000313" key="2">
    <source>
        <dbReference type="EMBL" id="GCD21880.1"/>
    </source>
</evidence>
<evidence type="ECO:0000313" key="3">
    <source>
        <dbReference type="Proteomes" id="UP000288246"/>
    </source>
</evidence>
<organism evidence="2 3">
    <name type="scientific">Cellulomonas algicola</name>
    <dbReference type="NCBI Taxonomy" id="2071633"/>
    <lineage>
        <taxon>Bacteria</taxon>
        <taxon>Bacillati</taxon>
        <taxon>Actinomycetota</taxon>
        <taxon>Actinomycetes</taxon>
        <taxon>Micrococcales</taxon>
        <taxon>Cellulomonadaceae</taxon>
        <taxon>Cellulomonas</taxon>
    </lineage>
</organism>
<accession>A0A401V4M2</accession>
<reference evidence="2 3" key="1">
    <citation type="submission" date="2018-11" db="EMBL/GenBank/DDBJ databases">
        <title>Draft genome sequence of Cellulomonas takizawaensis strain TKZ-21.</title>
        <authorList>
            <person name="Yamamura H."/>
            <person name="Hayashi T."/>
            <person name="Hamada M."/>
            <person name="Serisawa Y."/>
            <person name="Matsuyama K."/>
            <person name="Nakagawa Y."/>
            <person name="Otoguro M."/>
            <person name="Yanagida F."/>
            <person name="Hayakawa M."/>
        </authorList>
    </citation>
    <scope>NUCLEOTIDE SEQUENCE [LARGE SCALE GENOMIC DNA]</scope>
    <source>
        <strain evidence="2 3">TKZ-21</strain>
    </source>
</reference>
<dbReference type="Pfam" id="PF10722">
    <property type="entry name" value="YbjN"/>
    <property type="match status" value="1"/>
</dbReference>
<dbReference type="RefSeq" id="WP_124344412.1">
    <property type="nucleotide sequence ID" value="NZ_BHYL01000365.1"/>
</dbReference>